<keyword evidence="1" id="KW-0812">Transmembrane</keyword>
<feature type="transmembrane region" description="Helical" evidence="1">
    <location>
        <begin position="33"/>
        <end position="52"/>
    </location>
</feature>
<dbReference type="EMBL" id="HBUF01396242">
    <property type="protein sequence ID" value="CAG6735585.1"/>
    <property type="molecule type" value="Transcribed_RNA"/>
</dbReference>
<dbReference type="EMBL" id="HBUF01396241">
    <property type="protein sequence ID" value="CAG6735583.1"/>
    <property type="molecule type" value="Transcribed_RNA"/>
</dbReference>
<dbReference type="EMBL" id="HBUF01066870">
    <property type="protein sequence ID" value="CAG6627964.1"/>
    <property type="molecule type" value="Transcribed_RNA"/>
</dbReference>
<name>A0A8D8VNI7_9HEMI</name>
<evidence type="ECO:0000313" key="2">
    <source>
        <dbReference type="EMBL" id="CAG6627964.1"/>
    </source>
</evidence>
<dbReference type="AlphaFoldDB" id="A0A8D8VNI7"/>
<dbReference type="EMBL" id="HBUF01066869">
    <property type="protein sequence ID" value="CAG6627962.1"/>
    <property type="molecule type" value="Transcribed_RNA"/>
</dbReference>
<keyword evidence="1" id="KW-1133">Transmembrane helix</keyword>
<dbReference type="EMBL" id="HBUF01227935">
    <property type="protein sequence ID" value="CAG6672238.1"/>
    <property type="molecule type" value="Transcribed_RNA"/>
</dbReference>
<sequence>MIVDTIIFQSQLESLVMSRKKPIFSTHRVKTMFFIPVNTLFLLSVETIFLTLMKITCLMTGLTKLLTTSIIPWDAGLKEIDLLKIIFLMSVESIFLMKW</sequence>
<evidence type="ECO:0000256" key="1">
    <source>
        <dbReference type="SAM" id="Phobius"/>
    </source>
</evidence>
<proteinExistence type="predicted"/>
<organism evidence="2">
    <name type="scientific">Cacopsylla melanoneura</name>
    <dbReference type="NCBI Taxonomy" id="428564"/>
    <lineage>
        <taxon>Eukaryota</taxon>
        <taxon>Metazoa</taxon>
        <taxon>Ecdysozoa</taxon>
        <taxon>Arthropoda</taxon>
        <taxon>Hexapoda</taxon>
        <taxon>Insecta</taxon>
        <taxon>Pterygota</taxon>
        <taxon>Neoptera</taxon>
        <taxon>Paraneoptera</taxon>
        <taxon>Hemiptera</taxon>
        <taxon>Sternorrhyncha</taxon>
        <taxon>Psylloidea</taxon>
        <taxon>Psyllidae</taxon>
        <taxon>Psyllinae</taxon>
        <taxon>Cacopsylla</taxon>
    </lineage>
</organism>
<reference evidence="2" key="1">
    <citation type="submission" date="2021-05" db="EMBL/GenBank/DDBJ databases">
        <authorList>
            <person name="Alioto T."/>
            <person name="Alioto T."/>
            <person name="Gomez Garrido J."/>
        </authorList>
    </citation>
    <scope>NUCLEOTIDE SEQUENCE</scope>
</reference>
<protein>
    <submittedName>
        <fullName evidence="2">Uncharacterized protein</fullName>
    </submittedName>
</protein>
<keyword evidence="1" id="KW-0472">Membrane</keyword>
<accession>A0A8D8VNI7</accession>